<evidence type="ECO:0000256" key="4">
    <source>
        <dbReference type="ARBA" id="ARBA00022692"/>
    </source>
</evidence>
<keyword evidence="2 7" id="KW-0813">Transport</keyword>
<keyword evidence="4 7" id="KW-0812">Transmembrane</keyword>
<dbReference type="SUPFAM" id="SSF161098">
    <property type="entry name" value="MetI-like"/>
    <property type="match status" value="1"/>
</dbReference>
<dbReference type="RefSeq" id="WP_205110465.1">
    <property type="nucleotide sequence ID" value="NZ_BAAAHT010000014.1"/>
</dbReference>
<gene>
    <name evidence="10" type="ORF">JOE66_002837</name>
</gene>
<evidence type="ECO:0000259" key="9">
    <source>
        <dbReference type="PROSITE" id="PS50928"/>
    </source>
</evidence>
<evidence type="ECO:0000256" key="2">
    <source>
        <dbReference type="ARBA" id="ARBA00022448"/>
    </source>
</evidence>
<evidence type="ECO:0000256" key="6">
    <source>
        <dbReference type="ARBA" id="ARBA00023136"/>
    </source>
</evidence>
<comment type="similarity">
    <text evidence="7">Belongs to the binding-protein-dependent transport system permease family.</text>
</comment>
<feature type="domain" description="ABC transmembrane type-1" evidence="9">
    <location>
        <begin position="113"/>
        <end position="302"/>
    </location>
</feature>
<dbReference type="Gene3D" id="1.10.3720.10">
    <property type="entry name" value="MetI-like"/>
    <property type="match status" value="1"/>
</dbReference>
<keyword evidence="3" id="KW-1003">Cell membrane</keyword>
<dbReference type="InterPro" id="IPR035906">
    <property type="entry name" value="MetI-like_sf"/>
</dbReference>
<sequence length="316" mass="34908">MTSRLSGRTEVRIAPRTQLPAEPDAGSTRNTPPARPRTARRSVSASRGRTLPVAIGIALAAGALITAFPFFWMIASSFKPQREAVQYPPSLLPQAPTMEYFVRLFTELDFGRYFVNTIIVVFIGFVGLLLMAMAGYAFAKFDFRGRKVLFFFVLATMMIPIQVTMIPTYLMLNGMKLTNTLVGIALPTLVSGFSVFLFRQFMSTIPTELLEAARLDGAGEFRTFWQVVLPMSGPILAVQVVLTFIAGWNSFLWPLVIASDQQSYTLSVGLALLNEQIARNPSLQMAAASIMVVPILIVFIIFQRYVVQGFALSGLK</sequence>
<keyword evidence="11" id="KW-1185">Reference proteome</keyword>
<organism evidence="10 11">
    <name type="scientific">Subtercola frigoramans</name>
    <dbReference type="NCBI Taxonomy" id="120298"/>
    <lineage>
        <taxon>Bacteria</taxon>
        <taxon>Bacillati</taxon>
        <taxon>Actinomycetota</taxon>
        <taxon>Actinomycetes</taxon>
        <taxon>Micrococcales</taxon>
        <taxon>Microbacteriaceae</taxon>
        <taxon>Subtercola</taxon>
    </lineage>
</organism>
<feature type="region of interest" description="Disordered" evidence="8">
    <location>
        <begin position="1"/>
        <end position="45"/>
    </location>
</feature>
<evidence type="ECO:0000256" key="3">
    <source>
        <dbReference type="ARBA" id="ARBA00022475"/>
    </source>
</evidence>
<comment type="subcellular location">
    <subcellularLocation>
        <location evidence="1 7">Cell membrane</location>
        <topology evidence="1 7">Multi-pass membrane protein</topology>
    </subcellularLocation>
</comment>
<evidence type="ECO:0000256" key="8">
    <source>
        <dbReference type="SAM" id="MobiDB-lite"/>
    </source>
</evidence>
<feature type="transmembrane region" description="Helical" evidence="7">
    <location>
        <begin position="184"/>
        <end position="202"/>
    </location>
</feature>
<keyword evidence="5 7" id="KW-1133">Transmembrane helix</keyword>
<dbReference type="InterPro" id="IPR000515">
    <property type="entry name" value="MetI-like"/>
</dbReference>
<dbReference type="Proteomes" id="UP000776164">
    <property type="component" value="Unassembled WGS sequence"/>
</dbReference>
<feature type="transmembrane region" description="Helical" evidence="7">
    <location>
        <begin position="148"/>
        <end position="172"/>
    </location>
</feature>
<evidence type="ECO:0000313" key="10">
    <source>
        <dbReference type="EMBL" id="MBM7473203.1"/>
    </source>
</evidence>
<evidence type="ECO:0000313" key="11">
    <source>
        <dbReference type="Proteomes" id="UP000776164"/>
    </source>
</evidence>
<evidence type="ECO:0000256" key="7">
    <source>
        <dbReference type="RuleBase" id="RU363032"/>
    </source>
</evidence>
<reference evidence="10 11" key="1">
    <citation type="submission" date="2021-01" db="EMBL/GenBank/DDBJ databases">
        <title>Sequencing the genomes of 1000 actinobacteria strains.</title>
        <authorList>
            <person name="Klenk H.-P."/>
        </authorList>
    </citation>
    <scope>NUCLEOTIDE SEQUENCE [LARGE SCALE GENOMIC DNA]</scope>
    <source>
        <strain evidence="10 11">DSM 13057</strain>
    </source>
</reference>
<dbReference type="PANTHER" id="PTHR43744">
    <property type="entry name" value="ABC TRANSPORTER PERMEASE PROTEIN MG189-RELATED-RELATED"/>
    <property type="match status" value="1"/>
</dbReference>
<name>A0ABS2L7Y5_9MICO</name>
<feature type="transmembrane region" description="Helical" evidence="7">
    <location>
        <begin position="50"/>
        <end position="75"/>
    </location>
</feature>
<comment type="caution">
    <text evidence="10">The sequence shown here is derived from an EMBL/GenBank/DDBJ whole genome shotgun (WGS) entry which is preliminary data.</text>
</comment>
<dbReference type="PROSITE" id="PS50928">
    <property type="entry name" value="ABC_TM1"/>
    <property type="match status" value="1"/>
</dbReference>
<dbReference type="Pfam" id="PF00528">
    <property type="entry name" value="BPD_transp_1"/>
    <property type="match status" value="1"/>
</dbReference>
<dbReference type="PANTHER" id="PTHR43744:SF12">
    <property type="entry name" value="ABC TRANSPORTER PERMEASE PROTEIN MG189-RELATED"/>
    <property type="match status" value="1"/>
</dbReference>
<keyword evidence="6 7" id="KW-0472">Membrane</keyword>
<evidence type="ECO:0000256" key="5">
    <source>
        <dbReference type="ARBA" id="ARBA00022989"/>
    </source>
</evidence>
<dbReference type="CDD" id="cd06261">
    <property type="entry name" value="TM_PBP2"/>
    <property type="match status" value="1"/>
</dbReference>
<dbReference type="EMBL" id="JAFBBU010000001">
    <property type="protein sequence ID" value="MBM7473203.1"/>
    <property type="molecule type" value="Genomic_DNA"/>
</dbReference>
<protein>
    <submittedName>
        <fullName evidence="10">Multiple sugar transport system permease protein</fullName>
    </submittedName>
</protein>
<feature type="transmembrane region" description="Helical" evidence="7">
    <location>
        <begin position="285"/>
        <end position="306"/>
    </location>
</feature>
<evidence type="ECO:0000256" key="1">
    <source>
        <dbReference type="ARBA" id="ARBA00004651"/>
    </source>
</evidence>
<keyword evidence="10" id="KW-0762">Sugar transport</keyword>
<proteinExistence type="inferred from homology"/>
<accession>A0ABS2L7Y5</accession>
<feature type="transmembrane region" description="Helical" evidence="7">
    <location>
        <begin position="113"/>
        <end position="136"/>
    </location>
</feature>